<proteinExistence type="predicted"/>
<evidence type="ECO:0000313" key="4">
    <source>
        <dbReference type="Proteomes" id="UP001143372"/>
    </source>
</evidence>
<gene>
    <name evidence="3" type="ORF">GCM10008179_09100</name>
</gene>
<name>A0A9W6MUT6_9HYPH</name>
<feature type="domain" description="SseB protein N-terminal" evidence="1">
    <location>
        <begin position="8"/>
        <end position="116"/>
    </location>
</feature>
<dbReference type="Proteomes" id="UP001143372">
    <property type="component" value="Unassembled WGS sequence"/>
</dbReference>
<evidence type="ECO:0000259" key="2">
    <source>
        <dbReference type="Pfam" id="PF14581"/>
    </source>
</evidence>
<evidence type="ECO:0000313" key="3">
    <source>
        <dbReference type="EMBL" id="GLK67272.1"/>
    </source>
</evidence>
<accession>A0A9W6MUT6</accession>
<dbReference type="InterPro" id="IPR027945">
    <property type="entry name" value="SseB_C"/>
</dbReference>
<keyword evidence="4" id="KW-1185">Reference proteome</keyword>
<dbReference type="Pfam" id="PF07179">
    <property type="entry name" value="SseB"/>
    <property type="match status" value="1"/>
</dbReference>
<dbReference type="AlphaFoldDB" id="A0A9W6MUT6"/>
<feature type="domain" description="SseB protein C-terminal" evidence="2">
    <location>
        <begin position="145"/>
        <end position="243"/>
    </location>
</feature>
<comment type="caution">
    <text evidence="3">The sequence shown here is derived from an EMBL/GenBank/DDBJ whole genome shotgun (WGS) entry which is preliminary data.</text>
</comment>
<dbReference type="EMBL" id="BSFI01000004">
    <property type="protein sequence ID" value="GLK67272.1"/>
    <property type="molecule type" value="Genomic_DNA"/>
</dbReference>
<dbReference type="InterPro" id="IPR009839">
    <property type="entry name" value="SseB_N"/>
</dbReference>
<dbReference type="RefSeq" id="WP_271167522.1">
    <property type="nucleotide sequence ID" value="NZ_BSFI01000004.1"/>
</dbReference>
<dbReference type="Pfam" id="PF14581">
    <property type="entry name" value="SseB_C"/>
    <property type="match status" value="1"/>
</dbReference>
<organism evidence="3 4">
    <name type="scientific">Hansschlegelia plantiphila</name>
    <dbReference type="NCBI Taxonomy" id="374655"/>
    <lineage>
        <taxon>Bacteria</taxon>
        <taxon>Pseudomonadati</taxon>
        <taxon>Pseudomonadota</taxon>
        <taxon>Alphaproteobacteria</taxon>
        <taxon>Hyphomicrobiales</taxon>
        <taxon>Methylopilaceae</taxon>
        <taxon>Hansschlegelia</taxon>
    </lineage>
</organism>
<reference evidence="3" key="1">
    <citation type="journal article" date="2014" name="Int. J. Syst. Evol. Microbiol.">
        <title>Complete genome sequence of Corynebacterium casei LMG S-19264T (=DSM 44701T), isolated from a smear-ripened cheese.</title>
        <authorList>
            <consortium name="US DOE Joint Genome Institute (JGI-PGF)"/>
            <person name="Walter F."/>
            <person name="Albersmeier A."/>
            <person name="Kalinowski J."/>
            <person name="Ruckert C."/>
        </authorList>
    </citation>
    <scope>NUCLEOTIDE SEQUENCE</scope>
    <source>
        <strain evidence="3">VKM B-2347</strain>
    </source>
</reference>
<protein>
    <submittedName>
        <fullName evidence="3">Enhanced serine sensitivity protein SseB</fullName>
    </submittedName>
</protein>
<sequence>MFNPENDLEQALVRAAEEPAHRVAFLKAFLDAELSLALVDSGDAKDGYVVPEVTQDDLAFVPVFTSDGRVKAMFGDEKLMIVRQTFRQILEQLDDANFVLNPGSDYGREFTSGDVAAMLDGHFERAAEGFDEEPGDEGGDVPTLVGKPSPMPTHLTAPLAAMFATIPEVRAAHIAQALFADEEGVKRLVIGLSADGDIDAVFDRIGDVLEEAAKPTDVIDFVSVPGSPLDGYFERDVQPFYRKG</sequence>
<reference evidence="3" key="2">
    <citation type="submission" date="2023-01" db="EMBL/GenBank/DDBJ databases">
        <authorList>
            <person name="Sun Q."/>
            <person name="Evtushenko L."/>
        </authorList>
    </citation>
    <scope>NUCLEOTIDE SEQUENCE</scope>
    <source>
        <strain evidence="3">VKM B-2347</strain>
    </source>
</reference>
<evidence type="ECO:0000259" key="1">
    <source>
        <dbReference type="Pfam" id="PF07179"/>
    </source>
</evidence>